<proteinExistence type="predicted"/>
<reference evidence="3" key="3">
    <citation type="submission" date="2015-06" db="UniProtKB">
        <authorList>
            <consortium name="EnsemblMetazoa"/>
        </authorList>
    </citation>
    <scope>IDENTIFICATION</scope>
</reference>
<dbReference type="EMBL" id="AMQN01019783">
    <property type="status" value="NOT_ANNOTATED_CDS"/>
    <property type="molecule type" value="Genomic_DNA"/>
</dbReference>
<evidence type="ECO:0000313" key="2">
    <source>
        <dbReference type="EMBL" id="ELU12008.1"/>
    </source>
</evidence>
<organism evidence="2">
    <name type="scientific">Capitella teleta</name>
    <name type="common">Polychaete worm</name>
    <dbReference type="NCBI Taxonomy" id="283909"/>
    <lineage>
        <taxon>Eukaryota</taxon>
        <taxon>Metazoa</taxon>
        <taxon>Spiralia</taxon>
        <taxon>Lophotrochozoa</taxon>
        <taxon>Annelida</taxon>
        <taxon>Polychaeta</taxon>
        <taxon>Sedentaria</taxon>
        <taxon>Scolecida</taxon>
        <taxon>Capitellidae</taxon>
        <taxon>Capitella</taxon>
    </lineage>
</organism>
<dbReference type="HOGENOM" id="CLU_2087085_0_0_1"/>
<protein>
    <submittedName>
        <fullName evidence="2 3">Uncharacterized protein</fullName>
    </submittedName>
</protein>
<accession>R7UZJ4</accession>
<evidence type="ECO:0000313" key="4">
    <source>
        <dbReference type="Proteomes" id="UP000014760"/>
    </source>
</evidence>
<keyword evidence="4" id="KW-1185">Reference proteome</keyword>
<dbReference type="AlphaFoldDB" id="R7UZJ4"/>
<feature type="compositionally biased region" description="Polar residues" evidence="1">
    <location>
        <begin position="103"/>
        <end position="117"/>
    </location>
</feature>
<reference evidence="4" key="1">
    <citation type="submission" date="2012-12" db="EMBL/GenBank/DDBJ databases">
        <authorList>
            <person name="Hellsten U."/>
            <person name="Grimwood J."/>
            <person name="Chapman J.A."/>
            <person name="Shapiro H."/>
            <person name="Aerts A."/>
            <person name="Otillar R.P."/>
            <person name="Terry A.Y."/>
            <person name="Boore J.L."/>
            <person name="Simakov O."/>
            <person name="Marletaz F."/>
            <person name="Cho S.-J."/>
            <person name="Edsinger-Gonzales E."/>
            <person name="Havlak P."/>
            <person name="Kuo D.-H."/>
            <person name="Larsson T."/>
            <person name="Lv J."/>
            <person name="Arendt D."/>
            <person name="Savage R."/>
            <person name="Osoegawa K."/>
            <person name="de Jong P."/>
            <person name="Lindberg D.R."/>
            <person name="Seaver E.C."/>
            <person name="Weisblat D.A."/>
            <person name="Putnam N.H."/>
            <person name="Grigoriev I.V."/>
            <person name="Rokhsar D.S."/>
        </authorList>
    </citation>
    <scope>NUCLEOTIDE SEQUENCE</scope>
    <source>
        <strain evidence="4">I ESC-2004</strain>
    </source>
</reference>
<sequence length="117" mass="13497">MSKKHCQFETMRHWDHYFDYPMNFEDVGDHGLSDPVHLKNGDMIQEWSLTSILQLSQPEEEAVEQVLTAVEPSSLAHSQKLSFVQMMKQVGDHSKNSVKRKTPNNFLTKTSSTRVPH</sequence>
<reference evidence="2 4" key="2">
    <citation type="journal article" date="2013" name="Nature">
        <title>Insights into bilaterian evolution from three spiralian genomes.</title>
        <authorList>
            <person name="Simakov O."/>
            <person name="Marletaz F."/>
            <person name="Cho S.J."/>
            <person name="Edsinger-Gonzales E."/>
            <person name="Havlak P."/>
            <person name="Hellsten U."/>
            <person name="Kuo D.H."/>
            <person name="Larsson T."/>
            <person name="Lv J."/>
            <person name="Arendt D."/>
            <person name="Savage R."/>
            <person name="Osoegawa K."/>
            <person name="de Jong P."/>
            <person name="Grimwood J."/>
            <person name="Chapman J.A."/>
            <person name="Shapiro H."/>
            <person name="Aerts A."/>
            <person name="Otillar R.P."/>
            <person name="Terry A.Y."/>
            <person name="Boore J.L."/>
            <person name="Grigoriev I.V."/>
            <person name="Lindberg D.R."/>
            <person name="Seaver E.C."/>
            <person name="Weisblat D.A."/>
            <person name="Putnam N.H."/>
            <person name="Rokhsar D.S."/>
        </authorList>
    </citation>
    <scope>NUCLEOTIDE SEQUENCE</scope>
    <source>
        <strain evidence="2 4">I ESC-2004</strain>
    </source>
</reference>
<evidence type="ECO:0000313" key="3">
    <source>
        <dbReference type="EnsemblMetazoa" id="CapteP219396"/>
    </source>
</evidence>
<dbReference type="EMBL" id="KB296237">
    <property type="protein sequence ID" value="ELU12008.1"/>
    <property type="molecule type" value="Genomic_DNA"/>
</dbReference>
<evidence type="ECO:0000256" key="1">
    <source>
        <dbReference type="SAM" id="MobiDB-lite"/>
    </source>
</evidence>
<dbReference type="EnsemblMetazoa" id="CapteT219396">
    <property type="protein sequence ID" value="CapteP219396"/>
    <property type="gene ID" value="CapteG219396"/>
</dbReference>
<feature type="region of interest" description="Disordered" evidence="1">
    <location>
        <begin position="92"/>
        <end position="117"/>
    </location>
</feature>
<dbReference type="Proteomes" id="UP000014760">
    <property type="component" value="Unassembled WGS sequence"/>
</dbReference>
<gene>
    <name evidence="2" type="ORF">CAPTEDRAFT_219396</name>
</gene>
<name>R7UZJ4_CAPTE</name>